<evidence type="ECO:0000313" key="2">
    <source>
        <dbReference type="EMBL" id="KAA1006171.1"/>
    </source>
</evidence>
<dbReference type="Proteomes" id="UP000325273">
    <property type="component" value="Unassembled WGS sequence"/>
</dbReference>
<keyword evidence="3" id="KW-1185">Reference proteome</keyword>
<name>A0A5B0GTT1_9BURK</name>
<reference evidence="2 3" key="1">
    <citation type="submission" date="2019-08" db="EMBL/GenBank/DDBJ databases">
        <title>Paraburkholderia sp. DCY113.</title>
        <authorList>
            <person name="Kang J."/>
        </authorList>
    </citation>
    <scope>NUCLEOTIDE SEQUENCE [LARGE SCALE GENOMIC DNA]</scope>
    <source>
        <strain evidence="2 3">DCY113</strain>
    </source>
</reference>
<protein>
    <submittedName>
        <fullName evidence="2">Uncharacterized protein</fullName>
    </submittedName>
</protein>
<sequence length="65" mass="6745">MSLPLVTAGEEVRADLTDGDPESVQANEVAAAGDVERNGGQAADHPESVETIELIDPVACKSRGR</sequence>
<feature type="region of interest" description="Disordered" evidence="1">
    <location>
        <begin position="1"/>
        <end position="65"/>
    </location>
</feature>
<accession>A0A5B0GTT1</accession>
<comment type="caution">
    <text evidence="2">The sequence shown here is derived from an EMBL/GenBank/DDBJ whole genome shotgun (WGS) entry which is preliminary data.</text>
</comment>
<evidence type="ECO:0000256" key="1">
    <source>
        <dbReference type="SAM" id="MobiDB-lite"/>
    </source>
</evidence>
<organism evidence="2 3">
    <name type="scientific">Paraburkholderia panacisoli</name>
    <dbReference type="NCBI Taxonomy" id="2603818"/>
    <lineage>
        <taxon>Bacteria</taxon>
        <taxon>Pseudomonadati</taxon>
        <taxon>Pseudomonadota</taxon>
        <taxon>Betaproteobacteria</taxon>
        <taxon>Burkholderiales</taxon>
        <taxon>Burkholderiaceae</taxon>
        <taxon>Paraburkholderia</taxon>
    </lineage>
</organism>
<evidence type="ECO:0000313" key="3">
    <source>
        <dbReference type="Proteomes" id="UP000325273"/>
    </source>
</evidence>
<proteinExistence type="predicted"/>
<dbReference type="EMBL" id="VTUZ01000020">
    <property type="protein sequence ID" value="KAA1006171.1"/>
    <property type="molecule type" value="Genomic_DNA"/>
</dbReference>
<dbReference type="AlphaFoldDB" id="A0A5B0GTT1"/>
<gene>
    <name evidence="2" type="ORF">FVF58_26635</name>
</gene>
<dbReference type="RefSeq" id="WP_149672822.1">
    <property type="nucleotide sequence ID" value="NZ_VTUZ01000020.1"/>
</dbReference>